<accession>A0A2H3FV32</accession>
<evidence type="ECO:0000313" key="2">
    <source>
        <dbReference type="EMBL" id="PCD23155.1"/>
    </source>
</evidence>
<dbReference type="Proteomes" id="UP000219602">
    <property type="component" value="Chromosome 13"/>
</dbReference>
<name>A0A2H3FV32_FUSOX</name>
<dbReference type="AlphaFoldDB" id="A0A2H3FV32"/>
<reference evidence="2 3" key="1">
    <citation type="journal article" date="2016" name="Environ. Microbiol.">
        <title>Effector profiles distinguish formae speciales of Fusarium oxysporum.</title>
        <authorList>
            <person name="van Dam P."/>
            <person name="Fokkens L."/>
            <person name="Schmidt S.M."/>
            <person name="Linmans J.H."/>
            <person name="Kistler H.C."/>
            <person name="Ma L.J."/>
            <person name="Rep M."/>
        </authorList>
    </citation>
    <scope>NUCLEOTIDE SEQUENCE [LARGE SCALE GENOMIC DNA]</scope>
    <source>
        <strain evidence="2 3">Forc016</strain>
    </source>
</reference>
<feature type="compositionally biased region" description="Polar residues" evidence="1">
    <location>
        <begin position="522"/>
        <end position="531"/>
    </location>
</feature>
<feature type="region of interest" description="Disordered" evidence="1">
    <location>
        <begin position="20"/>
        <end position="47"/>
    </location>
</feature>
<protein>
    <submittedName>
        <fullName evidence="2">Uncharacterized protein</fullName>
    </submittedName>
</protein>
<dbReference type="STRING" id="327505.A0A2H3FV32"/>
<feature type="region of interest" description="Disordered" evidence="1">
    <location>
        <begin position="487"/>
        <end position="561"/>
    </location>
</feature>
<feature type="compositionally biased region" description="Basic residues" evidence="1">
    <location>
        <begin position="83"/>
        <end position="94"/>
    </location>
</feature>
<proteinExistence type="predicted"/>
<gene>
    <name evidence="2" type="ORF">AU210_014678</name>
</gene>
<feature type="region of interest" description="Disordered" evidence="1">
    <location>
        <begin position="118"/>
        <end position="181"/>
    </location>
</feature>
<feature type="region of interest" description="Disordered" evidence="1">
    <location>
        <begin position="78"/>
        <end position="104"/>
    </location>
</feature>
<feature type="compositionally biased region" description="Low complexity" evidence="1">
    <location>
        <begin position="162"/>
        <end position="176"/>
    </location>
</feature>
<evidence type="ECO:0000256" key="1">
    <source>
        <dbReference type="SAM" id="MobiDB-lite"/>
    </source>
</evidence>
<sequence length="561" mass="62725">MVVTQSPLYDRIFMSGPHKRRCLSIPSPPPPTDIANHSSKKQKLNHPAFPPPRFWDNLSEKHLTRNALRELDRRNAKVTQNLARRRNHSARRATAKTETSQPIDRFLDQCSPTCLRRIKRSARQGGPDLRDLRGYRTSSPRLGMSSNHSSLGRRKRGSQSPSKSNVTSDTTTTKSTGPYDRAFQQHLIDHDIYPDRYEYPDGRIPPRPGNLEEIRQALGQPRRSLSPSVFPDDQFEAFQRADAHASKESQVIVDVIPMIEGNVGDRKCAARQVPFTNLDHLTDGTLVPGNPDLYYGARPEQLHQRVRQELGSHIIPSRQHDLPIVPNFFLEVKGPDGSAAVAKRQLLYDMALGVTGYDAIRSYKADAATYDNKAYTIGCTYQDGQLKMYASHPIEPSIPGKKHGIAMTQLKAFALTNDPDTFRQGATAYRNGRDWAKLQRDQVIAQANERIGLESLESPQSDVLGVSFASDASCVTIEVIDQKTITNSDPHAVPSLYESDTSADELSLDFRPPTKRSRSPQKRSFSAQDQNQSEKADGTSKNPFKAGKDFHLLPDNHTGSM</sequence>
<comment type="caution">
    <text evidence="2">The sequence shown here is derived from an EMBL/GenBank/DDBJ whole genome shotgun (WGS) entry which is preliminary data.</text>
</comment>
<reference evidence="2 3" key="2">
    <citation type="journal article" date="2017" name="Sci. Rep.">
        <title>A mobile pathogenicity chromosome in Fusarium oxysporum for infection of multiple cucurbit species.</title>
        <authorList>
            <person name="van Dam P."/>
            <person name="Fokkens L."/>
            <person name="Ayukawa Y."/>
            <person name="van der Gragt M."/>
            <person name="Ter Horst A."/>
            <person name="Brankovics B."/>
            <person name="Houterman P.M."/>
            <person name="Arie T."/>
            <person name="Rep M."/>
        </authorList>
    </citation>
    <scope>NUCLEOTIDE SEQUENCE [LARGE SCALE GENOMIC DNA]</scope>
    <source>
        <strain evidence="2 3">Forc016</strain>
    </source>
</reference>
<organism evidence="2 3">
    <name type="scientific">Fusarium oxysporum f. sp. radicis-cucumerinum</name>
    <dbReference type="NCBI Taxonomy" id="327505"/>
    <lineage>
        <taxon>Eukaryota</taxon>
        <taxon>Fungi</taxon>
        <taxon>Dikarya</taxon>
        <taxon>Ascomycota</taxon>
        <taxon>Pezizomycotina</taxon>
        <taxon>Sordariomycetes</taxon>
        <taxon>Hypocreomycetidae</taxon>
        <taxon>Hypocreales</taxon>
        <taxon>Nectriaceae</taxon>
        <taxon>Fusarium</taxon>
        <taxon>Fusarium oxysporum species complex</taxon>
    </lineage>
</organism>
<dbReference type="EMBL" id="MABQ02000011">
    <property type="protein sequence ID" value="PCD23155.1"/>
    <property type="molecule type" value="Genomic_DNA"/>
</dbReference>
<evidence type="ECO:0000313" key="3">
    <source>
        <dbReference type="Proteomes" id="UP000219602"/>
    </source>
</evidence>
<feature type="compositionally biased region" description="Polar residues" evidence="1">
    <location>
        <begin position="136"/>
        <end position="150"/>
    </location>
</feature>